<accession>A0ABQ6GKL7</accession>
<reference evidence="2 3" key="1">
    <citation type="submission" date="2023-03" db="EMBL/GenBank/DDBJ databases">
        <title>Draft genome sequence of the bacteria which degrade cell wall of Tricholomamatutake.</title>
        <authorList>
            <person name="Konishi Y."/>
            <person name="Fukuta Y."/>
            <person name="Shirasaka N."/>
        </authorList>
    </citation>
    <scope>NUCLEOTIDE SEQUENCE [LARGE SCALE GENOMIC DNA]</scope>
    <source>
        <strain evidence="3">mu1</strain>
    </source>
</reference>
<protein>
    <recommendedName>
        <fullName evidence="1">Integrase catalytic domain-containing protein</fullName>
    </recommendedName>
</protein>
<dbReference type="PROSITE" id="PS50994">
    <property type="entry name" value="INTEGRASE"/>
    <property type="match status" value="1"/>
</dbReference>
<dbReference type="InterPro" id="IPR015378">
    <property type="entry name" value="Transposase-like_Mu_C"/>
</dbReference>
<evidence type="ECO:0000259" key="1">
    <source>
        <dbReference type="PROSITE" id="PS50994"/>
    </source>
</evidence>
<comment type="caution">
    <text evidence="2">The sequence shown here is derived from an EMBL/GenBank/DDBJ whole genome shotgun (WGS) entry which is preliminary data.</text>
</comment>
<dbReference type="Gene3D" id="3.30.420.10">
    <property type="entry name" value="Ribonuclease H-like superfamily/Ribonuclease H"/>
    <property type="match status" value="1"/>
</dbReference>
<evidence type="ECO:0000313" key="3">
    <source>
        <dbReference type="Proteomes" id="UP001157114"/>
    </source>
</evidence>
<name>A0ABQ6GKL7_9BACL</name>
<keyword evidence="3" id="KW-1185">Reference proteome</keyword>
<dbReference type="EMBL" id="BSSQ01000033">
    <property type="protein sequence ID" value="GLX71429.1"/>
    <property type="molecule type" value="Genomic_DNA"/>
</dbReference>
<feature type="domain" description="Integrase catalytic" evidence="1">
    <location>
        <begin position="294"/>
        <end position="501"/>
    </location>
</feature>
<organism evidence="2 3">
    <name type="scientific">Paenibacillus glycanilyticus</name>
    <dbReference type="NCBI Taxonomy" id="126569"/>
    <lineage>
        <taxon>Bacteria</taxon>
        <taxon>Bacillati</taxon>
        <taxon>Bacillota</taxon>
        <taxon>Bacilli</taxon>
        <taxon>Bacillales</taxon>
        <taxon>Paenibacillaceae</taxon>
        <taxon>Paenibacillus</taxon>
    </lineage>
</organism>
<proteinExistence type="predicted"/>
<dbReference type="Proteomes" id="UP001157114">
    <property type="component" value="Unassembled WGS sequence"/>
</dbReference>
<dbReference type="RefSeq" id="WP_284242234.1">
    <property type="nucleotide sequence ID" value="NZ_BSSQ01000033.1"/>
</dbReference>
<dbReference type="InterPro" id="IPR001584">
    <property type="entry name" value="Integrase_cat-core"/>
</dbReference>
<evidence type="ECO:0000313" key="2">
    <source>
        <dbReference type="EMBL" id="GLX71429.1"/>
    </source>
</evidence>
<dbReference type="SUPFAM" id="SSF53098">
    <property type="entry name" value="Ribonuclease H-like"/>
    <property type="match status" value="1"/>
</dbReference>
<sequence>MAFNQLRLYSDFSLYGKVHKVVSINPPNVWIKRVDGEDREMLFIDLVTHPTFIAGKSMKTRKKEVVVYDALAKLSETRRDEVSDRFEVIHPLILLDEIKSGNLRSVQKFIDKYGTLLYEGEDIEKLTQDEIISRNNKIREIQKRKKRNRSTILGWLKLYRDQENEVMNSGVEGLILSRGRGYTGRTDTKTMEICDPNRPDIVLDVISVRQDDAVIAIVKRIIENEYLTKYRVSKAVVHRSINDACIIQQLPCLSYSTVSEILNRVDEKAKELYRNRKNATAIYEDVARGYADRDALHPLDIIQIDHTRLDMQVIDDITGLTIDRPWITIGIDVYSRLPWCLYVSFEPPSINVVRKAIQHGVFFKHAKKRFGTESEWAAFGIPNVIYVDNGMDFKSGEIKRLVNETLKAEIMHRPVRTPRYGAIIERLFRTINDQLIHNILGTTKSKFADLGDINPEEEACLSLSQIRKILMVYLTDMYPIKDHRGLPLHSKTPLNRYNDGCVEAGYPEWIESSEEERYRLEFMLTLKKPYTREGVRLDNRIYKSDECSDIIGKKTQKYIIKYDLDDISKIYIYHPKKERFIELFCYSPAYEQVEGVNAYTFKQVRQKWIEEGEIKKKSIPGNDQYARASQRVQEEILTGLHKKKRLRKALARMSESSQQNIAEAFLTSQTQILNENKTKYSREEELFLAAALAEEEEGWGSDA</sequence>
<dbReference type="InterPro" id="IPR036397">
    <property type="entry name" value="RNaseH_sf"/>
</dbReference>
<dbReference type="Pfam" id="PF09299">
    <property type="entry name" value="Mu-transpos_C"/>
    <property type="match status" value="1"/>
</dbReference>
<dbReference type="InterPro" id="IPR012337">
    <property type="entry name" value="RNaseH-like_sf"/>
</dbReference>
<gene>
    <name evidence="2" type="ORF">MU1_57790</name>
</gene>